<dbReference type="Gene3D" id="3.40.50.880">
    <property type="match status" value="1"/>
</dbReference>
<dbReference type="PANTHER" id="PTHR40469">
    <property type="entry name" value="SECRETED GLYCOSYL HYDROLASE"/>
    <property type="match status" value="1"/>
</dbReference>
<feature type="compositionally biased region" description="Polar residues" evidence="1">
    <location>
        <begin position="291"/>
        <end position="300"/>
    </location>
</feature>
<proteinExistence type="predicted"/>
<keyword evidence="2" id="KW-0732">Signal</keyword>
<evidence type="ECO:0000259" key="3">
    <source>
        <dbReference type="Pfam" id="PF06283"/>
    </source>
</evidence>
<dbReference type="Proteomes" id="UP001062263">
    <property type="component" value="Chromosome"/>
</dbReference>
<evidence type="ECO:0000256" key="2">
    <source>
        <dbReference type="SAM" id="SignalP"/>
    </source>
</evidence>
<organism evidence="4 5">
    <name type="scientific">Akkermansia biwaensis</name>
    <dbReference type="NCBI Taxonomy" id="2946555"/>
    <lineage>
        <taxon>Bacteria</taxon>
        <taxon>Pseudomonadati</taxon>
        <taxon>Verrucomicrobiota</taxon>
        <taxon>Verrucomicrobiia</taxon>
        <taxon>Verrucomicrobiales</taxon>
        <taxon>Akkermansiaceae</taxon>
        <taxon>Akkermansia</taxon>
    </lineage>
</organism>
<accession>A0ABM7ZDD9</accession>
<feature type="region of interest" description="Disordered" evidence="1">
    <location>
        <begin position="282"/>
        <end position="307"/>
    </location>
</feature>
<dbReference type="PANTHER" id="PTHR40469:SF2">
    <property type="entry name" value="GALACTOSE-BINDING DOMAIN-LIKE SUPERFAMILY PROTEIN"/>
    <property type="match status" value="1"/>
</dbReference>
<dbReference type="InterPro" id="IPR029062">
    <property type="entry name" value="Class_I_gatase-like"/>
</dbReference>
<feature type="chain" id="PRO_5045350459" description="ThuA-like domain-containing protein" evidence="2">
    <location>
        <begin position="20"/>
        <end position="307"/>
    </location>
</feature>
<dbReference type="EMBL" id="AP025943">
    <property type="protein sequence ID" value="BDL42691.1"/>
    <property type="molecule type" value="Genomic_DNA"/>
</dbReference>
<dbReference type="Pfam" id="PF06283">
    <property type="entry name" value="ThuA"/>
    <property type="match status" value="1"/>
</dbReference>
<feature type="domain" description="ThuA-like" evidence="3">
    <location>
        <begin position="27"/>
        <end position="248"/>
    </location>
</feature>
<evidence type="ECO:0000313" key="4">
    <source>
        <dbReference type="EMBL" id="BDL42691.1"/>
    </source>
</evidence>
<protein>
    <recommendedName>
        <fullName evidence="3">ThuA-like domain-containing protein</fullName>
    </recommendedName>
</protein>
<dbReference type="InterPro" id="IPR029010">
    <property type="entry name" value="ThuA-like"/>
</dbReference>
<dbReference type="SUPFAM" id="SSF52317">
    <property type="entry name" value="Class I glutamine amidotransferase-like"/>
    <property type="match status" value="1"/>
</dbReference>
<keyword evidence="5" id="KW-1185">Reference proteome</keyword>
<feature type="signal peptide" evidence="2">
    <location>
        <begin position="1"/>
        <end position="19"/>
    </location>
</feature>
<name>A0ABM7ZDD9_9BACT</name>
<sequence>MKWKLLPLIILMTALTAFAAAGGEQTRVLIVDGFSNHDWKRTTACLTELLARHGGYSVDVSTFPAGAPQEEREAWNPEFRNYDVVIQNTNGGTQGPEWGATAKKSLEQYLKEGGGMLAFHSANNAFPQWPEYNRMIGLGWRPRDYGTSLIVTDDGAVLRLPPGEGGPTSHGARIDALVTRLGNHPMHAGLPRQWRAADIEVYRYTRGPAEQVQVLSYAREPATGLNFPIEWTVRYGKGRVYTSTLGHVWPGDPALKGVQCAGFQTLLFRALDWLAGKPVDGTVPADFPSPDKTSLRTSPAVSPAPAS</sequence>
<reference evidence="4" key="1">
    <citation type="submission" date="2022-06" db="EMBL/GenBank/DDBJ databases">
        <title>Akkermansia biwalacus sp. nov., an anaerobic mucin-degrading bacterium isolated from human intestine.</title>
        <authorList>
            <person name="Kobayashi Y."/>
            <person name="Inoue S."/>
            <person name="Kawahara T."/>
            <person name="Kohda N."/>
        </authorList>
    </citation>
    <scope>NUCLEOTIDE SEQUENCE</scope>
    <source>
        <strain evidence="4">WON2089</strain>
    </source>
</reference>
<gene>
    <name evidence="4" type="ORF">Abiwalacus_02650</name>
</gene>
<dbReference type="RefSeq" id="WP_215435413.1">
    <property type="nucleotide sequence ID" value="NZ_AP025943.1"/>
</dbReference>
<evidence type="ECO:0000313" key="5">
    <source>
        <dbReference type="Proteomes" id="UP001062263"/>
    </source>
</evidence>
<evidence type="ECO:0000256" key="1">
    <source>
        <dbReference type="SAM" id="MobiDB-lite"/>
    </source>
</evidence>